<comment type="caution">
    <text evidence="2">The sequence shown here is derived from an EMBL/GenBank/DDBJ whole genome shotgun (WGS) entry which is preliminary data.</text>
</comment>
<dbReference type="Pfam" id="PF08021">
    <property type="entry name" value="FAD_binding_9"/>
    <property type="match status" value="1"/>
</dbReference>
<protein>
    <submittedName>
        <fullName evidence="2">Siderophore-interacting protein</fullName>
    </submittedName>
</protein>
<accession>A0A917RGH8</accession>
<sequence>MVDRGAYRERIAEVLAGSHGAKVGYPIGLRELEVIRTSPVGSGLIRITFGGPELAGFHSYVPDEHVRLVFPDTDGTLRLPVRDGLSLDWPAPRPISREYTVRRLDADAGELDIDFALHPGGLASDWALAVRPGDRIHLAGPPGGVVVPTSYDNYLFAGDITALPAIARWLEWLPREKTGWVFVEVVDESQEIELAAPAGVEVQWLHRGEARAGTGDLLEKAIRTVTVPDGQNVYAWVAGEAGQLRPIRKWIRGELGVPTKDCLIAGYWKHGVADFDREE</sequence>
<dbReference type="InterPro" id="IPR017927">
    <property type="entry name" value="FAD-bd_FR_type"/>
</dbReference>
<dbReference type="CDD" id="cd06193">
    <property type="entry name" value="siderophore_interacting"/>
    <property type="match status" value="1"/>
</dbReference>
<dbReference type="SUPFAM" id="SSF63380">
    <property type="entry name" value="Riboflavin synthase domain-like"/>
    <property type="match status" value="1"/>
</dbReference>
<name>A0A917RGH8_9NOCA</name>
<dbReference type="PANTHER" id="PTHR30157:SF0">
    <property type="entry name" value="NADPH-DEPENDENT FERRIC-CHELATE REDUCTASE"/>
    <property type="match status" value="1"/>
</dbReference>
<dbReference type="InterPro" id="IPR039261">
    <property type="entry name" value="FNR_nucleotide-bd"/>
</dbReference>
<dbReference type="InterPro" id="IPR017938">
    <property type="entry name" value="Riboflavin_synthase-like_b-brl"/>
</dbReference>
<dbReference type="Gene3D" id="3.40.50.80">
    <property type="entry name" value="Nucleotide-binding domain of ferredoxin-NADP reductase (FNR) module"/>
    <property type="match status" value="1"/>
</dbReference>
<dbReference type="Pfam" id="PF04954">
    <property type="entry name" value="SIP"/>
    <property type="match status" value="1"/>
</dbReference>
<evidence type="ECO:0000259" key="1">
    <source>
        <dbReference type="PROSITE" id="PS51384"/>
    </source>
</evidence>
<reference evidence="2" key="1">
    <citation type="journal article" date="2014" name="Int. J. Syst. Evol. Microbiol.">
        <title>Complete genome sequence of Corynebacterium casei LMG S-19264T (=DSM 44701T), isolated from a smear-ripened cheese.</title>
        <authorList>
            <consortium name="US DOE Joint Genome Institute (JGI-PGF)"/>
            <person name="Walter F."/>
            <person name="Albersmeier A."/>
            <person name="Kalinowski J."/>
            <person name="Ruckert C."/>
        </authorList>
    </citation>
    <scope>NUCLEOTIDE SEQUENCE</scope>
    <source>
        <strain evidence="2">CGMCC 4.3508</strain>
    </source>
</reference>
<reference evidence="2" key="2">
    <citation type="submission" date="2020-09" db="EMBL/GenBank/DDBJ databases">
        <authorList>
            <person name="Sun Q."/>
            <person name="Zhou Y."/>
        </authorList>
    </citation>
    <scope>NUCLEOTIDE SEQUENCE</scope>
    <source>
        <strain evidence="2">CGMCC 4.3508</strain>
    </source>
</reference>
<evidence type="ECO:0000313" key="2">
    <source>
        <dbReference type="EMBL" id="GGL06744.1"/>
    </source>
</evidence>
<organism evidence="2 3">
    <name type="scientific">Nocardia jinanensis</name>
    <dbReference type="NCBI Taxonomy" id="382504"/>
    <lineage>
        <taxon>Bacteria</taxon>
        <taxon>Bacillati</taxon>
        <taxon>Actinomycetota</taxon>
        <taxon>Actinomycetes</taxon>
        <taxon>Mycobacteriales</taxon>
        <taxon>Nocardiaceae</taxon>
        <taxon>Nocardia</taxon>
    </lineage>
</organism>
<dbReference type="PANTHER" id="PTHR30157">
    <property type="entry name" value="FERRIC REDUCTASE, NADPH-DEPENDENT"/>
    <property type="match status" value="1"/>
</dbReference>
<dbReference type="AlphaFoldDB" id="A0A917RGH8"/>
<dbReference type="Proteomes" id="UP000638263">
    <property type="component" value="Unassembled WGS sequence"/>
</dbReference>
<proteinExistence type="predicted"/>
<dbReference type="EMBL" id="BMMH01000003">
    <property type="protein sequence ID" value="GGL06744.1"/>
    <property type="molecule type" value="Genomic_DNA"/>
</dbReference>
<dbReference type="InterPro" id="IPR039374">
    <property type="entry name" value="SIP_fam"/>
</dbReference>
<keyword evidence="3" id="KW-1185">Reference proteome</keyword>
<dbReference type="Gene3D" id="2.40.30.10">
    <property type="entry name" value="Translation factors"/>
    <property type="match status" value="1"/>
</dbReference>
<dbReference type="GO" id="GO:0016491">
    <property type="term" value="F:oxidoreductase activity"/>
    <property type="evidence" value="ECO:0007669"/>
    <property type="project" value="InterPro"/>
</dbReference>
<dbReference type="RefSeq" id="WP_058855256.1">
    <property type="nucleotide sequence ID" value="NZ_BMMH01000003.1"/>
</dbReference>
<evidence type="ECO:0000313" key="3">
    <source>
        <dbReference type="Proteomes" id="UP000638263"/>
    </source>
</evidence>
<dbReference type="InterPro" id="IPR007037">
    <property type="entry name" value="SIP_rossman_dom"/>
</dbReference>
<feature type="domain" description="FAD-binding FR-type" evidence="1">
    <location>
        <begin position="27"/>
        <end position="148"/>
    </location>
</feature>
<dbReference type="PROSITE" id="PS51384">
    <property type="entry name" value="FAD_FR"/>
    <property type="match status" value="1"/>
</dbReference>
<dbReference type="InterPro" id="IPR013113">
    <property type="entry name" value="SIP_FAD-bd"/>
</dbReference>
<gene>
    <name evidence="2" type="ORF">GCM10011588_21410</name>
</gene>